<dbReference type="InterPro" id="IPR055315">
    <property type="entry name" value="Cramped-like"/>
</dbReference>
<sequence length="1211" mass="133449">MKTRSAEMEAPNIAAIVKARHHARVFGPPSGHSLGNTPNQSISPGIYESSESGCNLNNFYSASGTSGPILCDDVKISVDDKPHKSRSDNAPRLLRGTWSADDRRLFFQAVRMYGRNFSEITRFIRSRGHRTSIDHQTGPSSGNIELNLNSLHPGNNFVSSNSLSSALIPSNISAPCPNNISQPNVGMSTPYTSSSDLNTPCGGRTREQVRFFYQQTWHKVRRYTKFPEEVPQHVREVYAIVNYSVLRTRIKKPLDHRLGEKLNELVHCGTTVIKHNGRRFLLRTPVCPALKQLNNISAPTHEFLLPEDVWIELVPRTQTDAWRVIEAEQNPRLRLRVDINRQLSDVIFLVENKWQLAAERMFGDCIYPFQRTLLGFPAVHESPVPSVMLNLCYRQSIDGAIRIQEVARIRSGDIGLRAYLDRMDTKLPKSRMQSNVCPTEKQNAVHDDPVESPNLVNSNLSTNLTSSSLRASDLRNSEITNSLPITTSTSNAELDLRDLGKQLSIGVTREMAREIKLVTIYLALGCPDRIRFEYQFFCTKDNGSQKQSSSSYSDLLICPPLDPDGDGISNGLRRLLHLNASDYLLHRDWVSRHSIRSNTPVSTSCHSSQAILSVNNPTVATVTATQSCTSTLLPKTLTGNHFSQISELPVMVTTQQPSIVTTSISAKLPTVMMYSQPNTIQVLINGQPSIFQLNPTFSSPNPIISSLLTTNSLMRPPIASVQSPKLVLLQQPVGQKIQVPIVERQLDHERLVTSTVAISQGSYIPLLPKQSTVPIQVSVKTSTPLTSTFVSSSSIHSTSTSTVESENNSPVTSSLESLKAFNARRRTSIISQVNKRLTENSILTKELQSKPSTITPISNNLPPSYITSANPCTTKSSNSSIQLLQAIDKQTSTTIKGDEASVNNIHSKSITLSTPSNSNNLWSSIKVSNNEPIITTSIVFNDHLPQVHSISSLLSSPNLSSVQSNNVMSFISLSKNSSNTDVNMDDLLLVSTETNQCSLSSSFSNDTLASLLNTLCPRYPLSSTHDNQNILTESSTRPTDSTPSPLIGLSTPDLHKTTFSTPTNNDVHVSLKIEENAKKSFDFRTIDSVCSYPPGSPSIGDISFTDSMAAAVMDVHHMELDHSDGEQSTDAQSESLNLISSNLIIQPDIYPIRPSYESLVEHQDIKTNGISTSEYNCITNVEVFLRMNTPQSSRNSVDLNSTLKTSTTLSN</sequence>
<reference evidence="5" key="1">
    <citation type="submission" date="2022-06" db="EMBL/GenBank/DDBJ databases">
        <authorList>
            <person name="Berger JAMES D."/>
            <person name="Berger JAMES D."/>
        </authorList>
    </citation>
    <scope>NUCLEOTIDE SEQUENCE [LARGE SCALE GENOMIC DNA]</scope>
</reference>
<evidence type="ECO:0000256" key="3">
    <source>
        <dbReference type="SAM" id="MobiDB-lite"/>
    </source>
</evidence>
<evidence type="ECO:0000256" key="2">
    <source>
        <dbReference type="ARBA" id="ARBA00023242"/>
    </source>
</evidence>
<dbReference type="CDD" id="cd00167">
    <property type="entry name" value="SANT"/>
    <property type="match status" value="1"/>
</dbReference>
<evidence type="ECO:0000313" key="6">
    <source>
        <dbReference type="WBParaSite" id="SRDH1_63980.3"/>
    </source>
</evidence>
<dbReference type="SMART" id="SM00717">
    <property type="entry name" value="SANT"/>
    <property type="match status" value="1"/>
</dbReference>
<dbReference type="PANTHER" id="PTHR21677:SF1">
    <property type="entry name" value="PROTEIN CRAMPED-LIKE"/>
    <property type="match status" value="1"/>
</dbReference>
<dbReference type="WBParaSite" id="SRDH1_63980.3">
    <property type="protein sequence ID" value="SRDH1_63980.3"/>
    <property type="gene ID" value="SRDH1_63980"/>
</dbReference>
<dbReference type="GO" id="GO:0003682">
    <property type="term" value="F:chromatin binding"/>
    <property type="evidence" value="ECO:0007669"/>
    <property type="project" value="InterPro"/>
</dbReference>
<evidence type="ECO:0000259" key="4">
    <source>
        <dbReference type="SMART" id="SM00717"/>
    </source>
</evidence>
<feature type="compositionally biased region" description="Low complexity" evidence="3">
    <location>
        <begin position="1032"/>
        <end position="1045"/>
    </location>
</feature>
<feature type="domain" description="Myb-like" evidence="4">
    <location>
        <begin position="94"/>
        <end position="219"/>
    </location>
</feature>
<dbReference type="Gene3D" id="1.20.58.1880">
    <property type="match status" value="1"/>
</dbReference>
<feature type="region of interest" description="Disordered" evidence="3">
    <location>
        <begin position="26"/>
        <end position="46"/>
    </location>
</feature>
<dbReference type="GO" id="GO:0007389">
    <property type="term" value="P:pattern specification process"/>
    <property type="evidence" value="ECO:0007669"/>
    <property type="project" value="TreeGrafter"/>
</dbReference>
<dbReference type="InterPro" id="IPR009057">
    <property type="entry name" value="Homeodomain-like_sf"/>
</dbReference>
<dbReference type="GO" id="GO:0005634">
    <property type="term" value="C:nucleus"/>
    <property type="evidence" value="ECO:0007669"/>
    <property type="project" value="TreeGrafter"/>
</dbReference>
<feature type="region of interest" description="Disordered" evidence="3">
    <location>
        <begin position="1191"/>
        <end position="1211"/>
    </location>
</feature>
<feature type="compositionally biased region" description="Polar residues" evidence="3">
    <location>
        <begin position="33"/>
        <end position="46"/>
    </location>
</feature>
<reference evidence="6" key="2">
    <citation type="submission" date="2023-11" db="UniProtKB">
        <authorList>
            <consortium name="WormBaseParasite"/>
        </authorList>
    </citation>
    <scope>IDENTIFICATION</scope>
</reference>
<evidence type="ECO:0000313" key="5">
    <source>
        <dbReference type="Proteomes" id="UP000050792"/>
    </source>
</evidence>
<keyword evidence="5" id="KW-1185">Reference proteome</keyword>
<feature type="compositionally biased region" description="Low complexity" evidence="3">
    <location>
        <begin position="1199"/>
        <end position="1211"/>
    </location>
</feature>
<evidence type="ECO:0000256" key="1">
    <source>
        <dbReference type="ARBA" id="ARBA00023125"/>
    </source>
</evidence>
<dbReference type="AlphaFoldDB" id="A0AA85FVI7"/>
<dbReference type="GO" id="GO:0003677">
    <property type="term" value="F:DNA binding"/>
    <property type="evidence" value="ECO:0007669"/>
    <property type="project" value="UniProtKB-KW"/>
</dbReference>
<dbReference type="InterPro" id="IPR001005">
    <property type="entry name" value="SANT/Myb"/>
</dbReference>
<dbReference type="Proteomes" id="UP000050792">
    <property type="component" value="Unassembled WGS sequence"/>
</dbReference>
<feature type="region of interest" description="Disordered" evidence="3">
    <location>
        <begin position="1032"/>
        <end position="1053"/>
    </location>
</feature>
<accession>A0AA85FVI7</accession>
<keyword evidence="1" id="KW-0238">DNA-binding</keyword>
<proteinExistence type="predicted"/>
<protein>
    <recommendedName>
        <fullName evidence="4">Myb-like domain-containing protein</fullName>
    </recommendedName>
</protein>
<organism evidence="5 6">
    <name type="scientific">Schistosoma rodhaini</name>
    <dbReference type="NCBI Taxonomy" id="6188"/>
    <lineage>
        <taxon>Eukaryota</taxon>
        <taxon>Metazoa</taxon>
        <taxon>Spiralia</taxon>
        <taxon>Lophotrochozoa</taxon>
        <taxon>Platyhelminthes</taxon>
        <taxon>Trematoda</taxon>
        <taxon>Digenea</taxon>
        <taxon>Strigeidida</taxon>
        <taxon>Schistosomatoidea</taxon>
        <taxon>Schistosomatidae</taxon>
        <taxon>Schistosoma</taxon>
    </lineage>
</organism>
<dbReference type="PANTHER" id="PTHR21677">
    <property type="entry name" value="CRAMPED PROTEIN"/>
    <property type="match status" value="1"/>
</dbReference>
<name>A0AA85FVI7_9TREM</name>
<dbReference type="SUPFAM" id="SSF46689">
    <property type="entry name" value="Homeodomain-like"/>
    <property type="match status" value="1"/>
</dbReference>
<keyword evidence="2" id="KW-0539">Nucleus</keyword>